<evidence type="ECO:0000256" key="1">
    <source>
        <dbReference type="SAM" id="MobiDB-lite"/>
    </source>
</evidence>
<protein>
    <submittedName>
        <fullName evidence="2">Uncharacterized protein</fullName>
    </submittedName>
</protein>
<reference evidence="2 3" key="1">
    <citation type="submission" date="2019-05" db="EMBL/GenBank/DDBJ databases">
        <title>Emergence of the Ug99 lineage of the wheat stem rust pathogen through somatic hybridization.</title>
        <authorList>
            <person name="Li F."/>
            <person name="Upadhyaya N.M."/>
            <person name="Sperschneider J."/>
            <person name="Matny O."/>
            <person name="Nguyen-Phuc H."/>
            <person name="Mago R."/>
            <person name="Raley C."/>
            <person name="Miller M.E."/>
            <person name="Silverstein K.A.T."/>
            <person name="Henningsen E."/>
            <person name="Hirsch C.D."/>
            <person name="Visser B."/>
            <person name="Pretorius Z.A."/>
            <person name="Steffenson B.J."/>
            <person name="Schwessinger B."/>
            <person name="Dodds P.N."/>
            <person name="Figueroa M."/>
        </authorList>
    </citation>
    <scope>NUCLEOTIDE SEQUENCE [LARGE SCALE GENOMIC DNA]</scope>
    <source>
        <strain evidence="2">21-0</strain>
    </source>
</reference>
<feature type="compositionally biased region" description="Polar residues" evidence="1">
    <location>
        <begin position="55"/>
        <end position="71"/>
    </location>
</feature>
<feature type="compositionally biased region" description="Polar residues" evidence="1">
    <location>
        <begin position="21"/>
        <end position="32"/>
    </location>
</feature>
<sequence>MPQGIKPISAHTGEEMFSPNPWEQSPHVSPTGTRIKAAVNKTARSTPLLSHHSNKQTLEQSPSISSNRKAA</sequence>
<gene>
    <name evidence="2" type="ORF">PGT21_032833</name>
</gene>
<comment type="caution">
    <text evidence="2">The sequence shown here is derived from an EMBL/GenBank/DDBJ whole genome shotgun (WGS) entry which is preliminary data.</text>
</comment>
<dbReference type="AlphaFoldDB" id="A0A5B0QK47"/>
<proteinExistence type="predicted"/>
<evidence type="ECO:0000313" key="3">
    <source>
        <dbReference type="Proteomes" id="UP000324748"/>
    </source>
</evidence>
<dbReference type="EMBL" id="VSWC01000015">
    <property type="protein sequence ID" value="KAA1113510.1"/>
    <property type="molecule type" value="Genomic_DNA"/>
</dbReference>
<feature type="region of interest" description="Disordered" evidence="1">
    <location>
        <begin position="1"/>
        <end position="71"/>
    </location>
</feature>
<accession>A0A5B0QK47</accession>
<name>A0A5B0QK47_PUCGR</name>
<dbReference type="Proteomes" id="UP000324748">
    <property type="component" value="Unassembled WGS sequence"/>
</dbReference>
<organism evidence="2 3">
    <name type="scientific">Puccinia graminis f. sp. tritici</name>
    <dbReference type="NCBI Taxonomy" id="56615"/>
    <lineage>
        <taxon>Eukaryota</taxon>
        <taxon>Fungi</taxon>
        <taxon>Dikarya</taxon>
        <taxon>Basidiomycota</taxon>
        <taxon>Pucciniomycotina</taxon>
        <taxon>Pucciniomycetes</taxon>
        <taxon>Pucciniales</taxon>
        <taxon>Pucciniaceae</taxon>
        <taxon>Puccinia</taxon>
    </lineage>
</organism>
<evidence type="ECO:0000313" key="2">
    <source>
        <dbReference type="EMBL" id="KAA1113510.1"/>
    </source>
</evidence>
<keyword evidence="3" id="KW-1185">Reference proteome</keyword>